<organism evidence="2 3">
    <name type="scientific">Pelagibacter ubique (strain HTCC1062)</name>
    <dbReference type="NCBI Taxonomy" id="335992"/>
    <lineage>
        <taxon>Bacteria</taxon>
        <taxon>Pseudomonadati</taxon>
        <taxon>Pseudomonadota</taxon>
        <taxon>Alphaproteobacteria</taxon>
        <taxon>Candidatus Pelagibacterales</taxon>
        <taxon>Candidatus Pelagibacteraceae</taxon>
        <taxon>Candidatus Pelagibacter</taxon>
    </lineage>
</organism>
<evidence type="ECO:0000256" key="1">
    <source>
        <dbReference type="SAM" id="MobiDB-lite"/>
    </source>
</evidence>
<proteinExistence type="predicted"/>
<dbReference type="HOGENOM" id="CLU_871110_0_0_5"/>
<dbReference type="EMBL" id="CP000084">
    <property type="protein sequence ID" value="AAZ21965.1"/>
    <property type="molecule type" value="Genomic_DNA"/>
</dbReference>
<name>Q4FLH3_PELUB</name>
<protein>
    <submittedName>
        <fullName evidence="2">Possible sbcC</fullName>
    </submittedName>
</protein>
<accession>Q4FLH3</accession>
<keyword evidence="3" id="KW-1185">Reference proteome</keyword>
<dbReference type="KEGG" id="pub:SAR11_1161"/>
<dbReference type="AlphaFoldDB" id="Q4FLH3"/>
<dbReference type="Proteomes" id="UP000002528">
    <property type="component" value="Chromosome"/>
</dbReference>
<feature type="compositionally biased region" description="Basic and acidic residues" evidence="1">
    <location>
        <begin position="294"/>
        <end position="306"/>
    </location>
</feature>
<feature type="region of interest" description="Disordered" evidence="1">
    <location>
        <begin position="283"/>
        <end position="319"/>
    </location>
</feature>
<evidence type="ECO:0000313" key="3">
    <source>
        <dbReference type="Proteomes" id="UP000002528"/>
    </source>
</evidence>
<gene>
    <name evidence="2" type="primary">sbcC</name>
    <name evidence="2" type="ordered locus">SAR11_1161</name>
</gene>
<feature type="compositionally biased region" description="Low complexity" evidence="1">
    <location>
        <begin position="283"/>
        <end position="293"/>
    </location>
</feature>
<sequence>MIKDKFNNIKYIIFVSLMILFLMSNLTYANDAEKEYKKFIKETNKIRKQLDKLPTEASDELTVIDEAIKELDQAFDFANENFKENKIEITKITLDYIDKSLADISKLAPKEFSNDLSVVDMKSLPKENFQEIMETSKQMKIIKNEKITSLVENMTIVEKEGLNLFQVSKNLNELGVNTLNFEDIAKVVSENSSLKEDVLNASKKGISEEDYTKQLETIAEAERLGITESTTAVADAAKSQNLDVDVMPTLETMQSDFFDAAAHNEAMAEMAAEIASGDIGSDTAKAEAAASYSESDRSDQKSKSDADAGSLATEACPTC</sequence>
<evidence type="ECO:0000313" key="2">
    <source>
        <dbReference type="EMBL" id="AAZ21965.1"/>
    </source>
</evidence>
<dbReference type="STRING" id="335992.SAR11_1161"/>
<reference evidence="2 3" key="1">
    <citation type="journal article" date="2005" name="Science">
        <title>Genome streamlining in a cosmopolitan oceanic bacterium.</title>
        <authorList>
            <person name="Giovannoni S.J."/>
            <person name="Tripp H.J."/>
            <person name="Givan S."/>
            <person name="Podar M."/>
            <person name="Vergin K.L."/>
            <person name="Baptista D."/>
            <person name="Bibbs L."/>
            <person name="Eads J."/>
            <person name="Richardson T.H."/>
            <person name="Noordewier M."/>
            <person name="Rappe M.S."/>
            <person name="Short J.M."/>
            <person name="Carrington J.C."/>
            <person name="Mathur E.J."/>
        </authorList>
    </citation>
    <scope>NUCLEOTIDE SEQUENCE [LARGE SCALE GENOMIC DNA]</scope>
    <source>
        <strain evidence="2 3">HTCC1062</strain>
    </source>
</reference>